<organism evidence="1 2">
    <name type="scientific">Photobacterium marinum</name>
    <dbReference type="NCBI Taxonomy" id="1056511"/>
    <lineage>
        <taxon>Bacteria</taxon>
        <taxon>Pseudomonadati</taxon>
        <taxon>Pseudomonadota</taxon>
        <taxon>Gammaproteobacteria</taxon>
        <taxon>Vibrionales</taxon>
        <taxon>Vibrionaceae</taxon>
        <taxon>Photobacterium</taxon>
    </lineage>
</organism>
<evidence type="ECO:0000313" key="2">
    <source>
        <dbReference type="Proteomes" id="UP000011134"/>
    </source>
</evidence>
<proteinExistence type="predicted"/>
<accession>L8JCF7</accession>
<dbReference type="PATRIC" id="fig|1056511.3.peg.1058"/>
<name>L8JCF7_9GAMM</name>
<sequence length="43" mass="4734">MLKLFGTMIKNGDLTGSVISIGTMIKKDPFVDRLSYGKMIKGQ</sequence>
<reference evidence="1 2" key="1">
    <citation type="submission" date="2012-12" db="EMBL/GenBank/DDBJ databases">
        <title>Genome Assembly of Photobacterium sp. AK15.</title>
        <authorList>
            <person name="Khatri I."/>
            <person name="Vaidya B."/>
            <person name="Srinivas T.N.R."/>
            <person name="Subramanian S."/>
            <person name="Pinnaka A."/>
        </authorList>
    </citation>
    <scope>NUCLEOTIDE SEQUENCE [LARGE SCALE GENOMIC DNA]</scope>
    <source>
        <strain evidence="1 2">AK15</strain>
    </source>
</reference>
<dbReference type="EMBL" id="AMZO01000006">
    <property type="protein sequence ID" value="ELR66530.1"/>
    <property type="molecule type" value="Genomic_DNA"/>
</dbReference>
<evidence type="ECO:0000313" key="1">
    <source>
        <dbReference type="EMBL" id="ELR66530.1"/>
    </source>
</evidence>
<protein>
    <submittedName>
        <fullName evidence="1">Uncharacterized protein</fullName>
    </submittedName>
</protein>
<dbReference type="Proteomes" id="UP000011134">
    <property type="component" value="Unassembled WGS sequence"/>
</dbReference>
<comment type="caution">
    <text evidence="1">The sequence shown here is derived from an EMBL/GenBank/DDBJ whole genome shotgun (WGS) entry which is preliminary data.</text>
</comment>
<gene>
    <name evidence="1" type="ORF">C942_04228</name>
</gene>
<keyword evidence="2" id="KW-1185">Reference proteome</keyword>
<dbReference type="AlphaFoldDB" id="L8JCF7"/>